<reference evidence="2" key="1">
    <citation type="submission" date="2018-05" db="EMBL/GenBank/DDBJ databases">
        <authorList>
            <person name="Lanie J.A."/>
            <person name="Ng W.-L."/>
            <person name="Kazmierczak K.M."/>
            <person name="Andrzejewski T.M."/>
            <person name="Davidsen T.M."/>
            <person name="Wayne K.J."/>
            <person name="Tettelin H."/>
            <person name="Glass J.I."/>
            <person name="Rusch D."/>
            <person name="Podicherti R."/>
            <person name="Tsui H.-C.T."/>
            <person name="Winkler M.E."/>
        </authorList>
    </citation>
    <scope>NUCLEOTIDE SEQUENCE</scope>
</reference>
<gene>
    <name evidence="2" type="ORF">METZ01_LOCUS207391</name>
</gene>
<dbReference type="Pfam" id="PF12872">
    <property type="entry name" value="OST-HTH"/>
    <property type="match status" value="2"/>
</dbReference>
<sequence length="287" mass="31240">ADWSGFDEDRRHLARHQVELIEIPQRMGTSRKNAADIKMVVDALELAFERSFVTTIVICTGDSDFTPLVQKLRELDRRVIGVGVRDSTSKLLPPACDEFLFYDSLEGVEAVREAPERAGGDTGDDDNGTAPVASLDELVISTLAGMQGSGEEVRASTLKRAIHRIDPTFTESDHGFRGFTELLRHLAERQVVELSGTKRDPDVDLVTGGGPSKAAFDLLVAVVGDAGKKGAAMSGLKTELRRRNPDFSERAIGYGGFLQFCKAAAARDLVAMTWDDKRGDYLLSPSA</sequence>
<dbReference type="PANTHER" id="PTHR35811">
    <property type="entry name" value="SLR1870 PROTEIN"/>
    <property type="match status" value="1"/>
</dbReference>
<dbReference type="Pfam" id="PF01936">
    <property type="entry name" value="NYN"/>
    <property type="match status" value="1"/>
</dbReference>
<feature type="non-terminal residue" evidence="2">
    <location>
        <position position="1"/>
    </location>
</feature>
<organism evidence="2">
    <name type="scientific">marine metagenome</name>
    <dbReference type="NCBI Taxonomy" id="408172"/>
    <lineage>
        <taxon>unclassified sequences</taxon>
        <taxon>metagenomes</taxon>
        <taxon>ecological metagenomes</taxon>
    </lineage>
</organism>
<dbReference type="InterPro" id="IPR021139">
    <property type="entry name" value="NYN"/>
</dbReference>
<dbReference type="EMBL" id="UINC01046473">
    <property type="protein sequence ID" value="SVB54537.1"/>
    <property type="molecule type" value="Genomic_DNA"/>
</dbReference>
<dbReference type="GO" id="GO:0004540">
    <property type="term" value="F:RNA nuclease activity"/>
    <property type="evidence" value="ECO:0007669"/>
    <property type="project" value="InterPro"/>
</dbReference>
<dbReference type="AlphaFoldDB" id="A0A382EXK0"/>
<name>A0A382EXK0_9ZZZZ</name>
<dbReference type="CDD" id="cd11297">
    <property type="entry name" value="PIN_LabA-like_N_1"/>
    <property type="match status" value="1"/>
</dbReference>
<evidence type="ECO:0000259" key="1">
    <source>
        <dbReference type="PROSITE" id="PS51644"/>
    </source>
</evidence>
<dbReference type="PANTHER" id="PTHR35811:SF1">
    <property type="entry name" value="HTH OST-TYPE DOMAIN-CONTAINING PROTEIN"/>
    <property type="match status" value="1"/>
</dbReference>
<protein>
    <recommendedName>
        <fullName evidence="1">HTH OST-type domain-containing protein</fullName>
    </recommendedName>
</protein>
<dbReference type="InterPro" id="IPR025605">
    <property type="entry name" value="OST-HTH/LOTUS_dom"/>
</dbReference>
<accession>A0A382EXK0</accession>
<evidence type="ECO:0000313" key="2">
    <source>
        <dbReference type="EMBL" id="SVB54537.1"/>
    </source>
</evidence>
<dbReference type="PROSITE" id="PS51644">
    <property type="entry name" value="HTH_OST"/>
    <property type="match status" value="1"/>
</dbReference>
<proteinExistence type="predicted"/>
<feature type="domain" description="HTH OST-type" evidence="1">
    <location>
        <begin position="211"/>
        <end position="287"/>
    </location>
</feature>
<dbReference type="Gene3D" id="3.40.50.1010">
    <property type="entry name" value="5'-nuclease"/>
    <property type="match status" value="1"/>
</dbReference>